<protein>
    <submittedName>
        <fullName evidence="1">Uncharacterized protein LOC112638265</fullName>
    </submittedName>
</protein>
<name>A0A8H3QRW9_9GLOM</name>
<proteinExistence type="predicted"/>
<evidence type="ECO:0000313" key="2">
    <source>
        <dbReference type="Proteomes" id="UP000615446"/>
    </source>
</evidence>
<comment type="caution">
    <text evidence="1">The sequence shown here is derived from an EMBL/GenBank/DDBJ whole genome shotgun (WGS) entry which is preliminary data.</text>
</comment>
<dbReference type="OrthoDB" id="2404467at2759"/>
<dbReference type="AlphaFoldDB" id="A0A8H3QRW9"/>
<evidence type="ECO:0000313" key="1">
    <source>
        <dbReference type="EMBL" id="GES86854.1"/>
    </source>
</evidence>
<gene>
    <name evidence="1" type="ORF">RCL2_001389000</name>
</gene>
<organism evidence="1 2">
    <name type="scientific">Rhizophagus clarus</name>
    <dbReference type="NCBI Taxonomy" id="94130"/>
    <lineage>
        <taxon>Eukaryota</taxon>
        <taxon>Fungi</taxon>
        <taxon>Fungi incertae sedis</taxon>
        <taxon>Mucoromycota</taxon>
        <taxon>Glomeromycotina</taxon>
        <taxon>Glomeromycetes</taxon>
        <taxon>Glomerales</taxon>
        <taxon>Glomeraceae</taxon>
        <taxon>Rhizophagus</taxon>
    </lineage>
</organism>
<reference evidence="1" key="1">
    <citation type="submission" date="2019-10" db="EMBL/GenBank/DDBJ databases">
        <title>Conservation and host-specific expression of non-tandemly repeated heterogenous ribosome RNA gene in arbuscular mycorrhizal fungi.</title>
        <authorList>
            <person name="Maeda T."/>
            <person name="Kobayashi Y."/>
            <person name="Nakagawa T."/>
            <person name="Ezawa T."/>
            <person name="Yamaguchi K."/>
            <person name="Bino T."/>
            <person name="Nishimoto Y."/>
            <person name="Shigenobu S."/>
            <person name="Kawaguchi M."/>
        </authorList>
    </citation>
    <scope>NUCLEOTIDE SEQUENCE</scope>
    <source>
        <strain evidence="1">HR1</strain>
    </source>
</reference>
<sequence length="106" mass="12577">MYIDSHDRFKETELPLIHEFHNTLKDEYHNLYLKTDVLNLADVWTEFRKMSIEYYELDSSHYVSAPSLTWDGMLKMTGVRIKLFTDMVMHDFTEKAKYGGISMACQ</sequence>
<accession>A0A8H3QRW9</accession>
<dbReference type="Proteomes" id="UP000615446">
    <property type="component" value="Unassembled WGS sequence"/>
</dbReference>
<dbReference type="EMBL" id="BLAL01000162">
    <property type="protein sequence ID" value="GES86854.1"/>
    <property type="molecule type" value="Genomic_DNA"/>
</dbReference>